<dbReference type="PROSITE" id="PS51819">
    <property type="entry name" value="VOC"/>
    <property type="match status" value="1"/>
</dbReference>
<evidence type="ECO:0000313" key="2">
    <source>
        <dbReference type="EMBL" id="MFI9105580.1"/>
    </source>
</evidence>
<dbReference type="Gene3D" id="3.10.180.10">
    <property type="entry name" value="2,3-Dihydroxybiphenyl 1,2-Dioxygenase, domain 1"/>
    <property type="match status" value="1"/>
</dbReference>
<protein>
    <submittedName>
        <fullName evidence="2">VOC family protein</fullName>
    </submittedName>
</protein>
<evidence type="ECO:0000259" key="1">
    <source>
        <dbReference type="PROSITE" id="PS51819"/>
    </source>
</evidence>
<dbReference type="InterPro" id="IPR029068">
    <property type="entry name" value="Glyas_Bleomycin-R_OHBP_Dase"/>
</dbReference>
<sequence>MIGKLGSVVLDCPDPKALAAFYAAVLGGDVEEADDDWVVLRATDGVKLSFQRAPHLVEPQWPDPQRPQQFHIDVAVENMDAAQEAVLALGADLLEDDHDGKRNWRVFADPAGHPFCLCVY</sequence>
<dbReference type="PANTHER" id="PTHR35908:SF1">
    <property type="entry name" value="CONSERVED PROTEIN"/>
    <property type="match status" value="1"/>
</dbReference>
<feature type="domain" description="VOC" evidence="1">
    <location>
        <begin position="4"/>
        <end position="120"/>
    </location>
</feature>
<evidence type="ECO:0000313" key="3">
    <source>
        <dbReference type="Proteomes" id="UP001614394"/>
    </source>
</evidence>
<dbReference type="Pfam" id="PF18029">
    <property type="entry name" value="Glyoxalase_6"/>
    <property type="match status" value="1"/>
</dbReference>
<dbReference type="SUPFAM" id="SSF54593">
    <property type="entry name" value="Glyoxalase/Bleomycin resistance protein/Dihydroxybiphenyl dioxygenase"/>
    <property type="match status" value="1"/>
</dbReference>
<dbReference type="InterPro" id="IPR037523">
    <property type="entry name" value="VOC_core"/>
</dbReference>
<dbReference type="RefSeq" id="WP_399656389.1">
    <property type="nucleotide sequence ID" value="NZ_JBITYG010000013.1"/>
</dbReference>
<accession>A0ABW8CGJ7</accession>
<dbReference type="CDD" id="cd06587">
    <property type="entry name" value="VOC"/>
    <property type="match status" value="1"/>
</dbReference>
<dbReference type="EMBL" id="JBITYG010000013">
    <property type="protein sequence ID" value="MFI9105580.1"/>
    <property type="molecule type" value="Genomic_DNA"/>
</dbReference>
<gene>
    <name evidence="2" type="ORF">ACIGXA_34255</name>
</gene>
<dbReference type="InterPro" id="IPR041581">
    <property type="entry name" value="Glyoxalase_6"/>
</dbReference>
<proteinExistence type="predicted"/>
<dbReference type="PANTHER" id="PTHR35908">
    <property type="entry name" value="HYPOTHETICAL FUSION PROTEIN"/>
    <property type="match status" value="1"/>
</dbReference>
<name>A0ABW8CGJ7_9ACTN</name>
<keyword evidence="3" id="KW-1185">Reference proteome</keyword>
<dbReference type="Proteomes" id="UP001614394">
    <property type="component" value="Unassembled WGS sequence"/>
</dbReference>
<comment type="caution">
    <text evidence="2">The sequence shown here is derived from an EMBL/GenBank/DDBJ whole genome shotgun (WGS) entry which is preliminary data.</text>
</comment>
<organism evidence="2 3">
    <name type="scientific">Streptomyces fildesensis</name>
    <dbReference type="NCBI Taxonomy" id="375757"/>
    <lineage>
        <taxon>Bacteria</taxon>
        <taxon>Bacillati</taxon>
        <taxon>Actinomycetota</taxon>
        <taxon>Actinomycetes</taxon>
        <taxon>Kitasatosporales</taxon>
        <taxon>Streptomycetaceae</taxon>
        <taxon>Streptomyces</taxon>
    </lineage>
</organism>
<reference evidence="2 3" key="1">
    <citation type="submission" date="2024-10" db="EMBL/GenBank/DDBJ databases">
        <title>The Natural Products Discovery Center: Release of the First 8490 Sequenced Strains for Exploring Actinobacteria Biosynthetic Diversity.</title>
        <authorList>
            <person name="Kalkreuter E."/>
            <person name="Kautsar S.A."/>
            <person name="Yang D."/>
            <person name="Bader C.D."/>
            <person name="Teijaro C.N."/>
            <person name="Fluegel L."/>
            <person name="Davis C.M."/>
            <person name="Simpson J.R."/>
            <person name="Lauterbach L."/>
            <person name="Steele A.D."/>
            <person name="Gui C."/>
            <person name="Meng S."/>
            <person name="Li G."/>
            <person name="Viehrig K."/>
            <person name="Ye F."/>
            <person name="Su P."/>
            <person name="Kiefer A.F."/>
            <person name="Nichols A."/>
            <person name="Cepeda A.J."/>
            <person name="Yan W."/>
            <person name="Fan B."/>
            <person name="Jiang Y."/>
            <person name="Adhikari A."/>
            <person name="Zheng C.-J."/>
            <person name="Schuster L."/>
            <person name="Cowan T.M."/>
            <person name="Smanski M.J."/>
            <person name="Chevrette M.G."/>
            <person name="De Carvalho L.P.S."/>
            <person name="Shen B."/>
        </authorList>
    </citation>
    <scope>NUCLEOTIDE SEQUENCE [LARGE SCALE GENOMIC DNA]</scope>
    <source>
        <strain evidence="2 3">NPDC053399</strain>
    </source>
</reference>